<evidence type="ECO:0000313" key="3">
    <source>
        <dbReference type="Proteomes" id="UP000807769"/>
    </source>
</evidence>
<organism evidence="2 3">
    <name type="scientific">Suillus subaureus</name>
    <dbReference type="NCBI Taxonomy" id="48587"/>
    <lineage>
        <taxon>Eukaryota</taxon>
        <taxon>Fungi</taxon>
        <taxon>Dikarya</taxon>
        <taxon>Basidiomycota</taxon>
        <taxon>Agaricomycotina</taxon>
        <taxon>Agaricomycetes</taxon>
        <taxon>Agaricomycetidae</taxon>
        <taxon>Boletales</taxon>
        <taxon>Suillineae</taxon>
        <taxon>Suillaceae</taxon>
        <taxon>Suillus</taxon>
    </lineage>
</organism>
<keyword evidence="3" id="KW-1185">Reference proteome</keyword>
<dbReference type="EMBL" id="JABBWG010000489">
    <property type="protein sequence ID" value="KAG1792560.1"/>
    <property type="molecule type" value="Genomic_DNA"/>
</dbReference>
<sequence>MSNLSWKKPIKDIGTHGCHDRLLSMFEVGNFCLENTSMSDCCDIILSLVTCCCICSNICGDDPVACSYCCCKEKQDNDLEMVFPEVVQSQPRRRDPMIANDVTPEVAPDQWRGSR</sequence>
<evidence type="ECO:0000256" key="1">
    <source>
        <dbReference type="SAM" id="MobiDB-lite"/>
    </source>
</evidence>
<reference evidence="2" key="1">
    <citation type="journal article" date="2020" name="New Phytol.">
        <title>Comparative genomics reveals dynamic genome evolution in host specialist ectomycorrhizal fungi.</title>
        <authorList>
            <person name="Lofgren L.A."/>
            <person name="Nguyen N.H."/>
            <person name="Vilgalys R."/>
            <person name="Ruytinx J."/>
            <person name="Liao H.L."/>
            <person name="Branco S."/>
            <person name="Kuo A."/>
            <person name="LaButti K."/>
            <person name="Lipzen A."/>
            <person name="Andreopoulos W."/>
            <person name="Pangilinan J."/>
            <person name="Riley R."/>
            <person name="Hundley H."/>
            <person name="Na H."/>
            <person name="Barry K."/>
            <person name="Grigoriev I.V."/>
            <person name="Stajich J.E."/>
            <person name="Kennedy P.G."/>
        </authorList>
    </citation>
    <scope>NUCLEOTIDE SEQUENCE</scope>
    <source>
        <strain evidence="2">MN1</strain>
    </source>
</reference>
<feature type="region of interest" description="Disordered" evidence="1">
    <location>
        <begin position="92"/>
        <end position="115"/>
    </location>
</feature>
<evidence type="ECO:0000313" key="2">
    <source>
        <dbReference type="EMBL" id="KAG1792560.1"/>
    </source>
</evidence>
<dbReference type="AlphaFoldDB" id="A0A9P7DH73"/>
<name>A0A9P7DH73_9AGAM</name>
<protein>
    <submittedName>
        <fullName evidence="2">Uncharacterized protein</fullName>
    </submittedName>
</protein>
<dbReference type="GeneID" id="64638105"/>
<dbReference type="Proteomes" id="UP000807769">
    <property type="component" value="Unassembled WGS sequence"/>
</dbReference>
<proteinExistence type="predicted"/>
<comment type="caution">
    <text evidence="2">The sequence shown here is derived from an EMBL/GenBank/DDBJ whole genome shotgun (WGS) entry which is preliminary data.</text>
</comment>
<dbReference type="RefSeq" id="XP_041184944.1">
    <property type="nucleotide sequence ID" value="XM_041344089.1"/>
</dbReference>
<accession>A0A9P7DH73</accession>
<dbReference type="OrthoDB" id="2620910at2759"/>
<gene>
    <name evidence="2" type="ORF">BJ212DRAFT_795712</name>
</gene>